<sequence>MAAKKETKTAAAFEMPKFDAEVFQMPKMEVPEAVREAAEKGVAQAKEAYEKLKVAAEETTELVEDTYATYTKGAADLSGKVLDFTKLNTTTVFDFAKDLLAVRSVAELVEKQTAFARSQFEVMTAQTKELQGLTQSLANDIQAPVKAAAEKAISQFKKSA</sequence>
<evidence type="ECO:0000313" key="3">
    <source>
        <dbReference type="EMBL" id="OQW51807.1"/>
    </source>
</evidence>
<dbReference type="AlphaFoldDB" id="A0A1W9HWW6"/>
<name>A0A1W9HWW6_9HYPH</name>
<keyword evidence="1" id="KW-0175">Coiled coil</keyword>
<evidence type="ECO:0000313" key="4">
    <source>
        <dbReference type="Proteomes" id="UP000192872"/>
    </source>
</evidence>
<proteinExistence type="predicted"/>
<comment type="caution">
    <text evidence="3">The sequence shown here is derived from an EMBL/GenBank/DDBJ whole genome shotgun (WGS) entry which is preliminary data.</text>
</comment>
<dbReference type="Proteomes" id="UP000192872">
    <property type="component" value="Unassembled WGS sequence"/>
</dbReference>
<feature type="domain" description="Phasin" evidence="2">
    <location>
        <begin position="50"/>
        <end position="147"/>
    </location>
</feature>
<dbReference type="RefSeq" id="WP_376802191.1">
    <property type="nucleotide sequence ID" value="NZ_DBNB01000034.1"/>
</dbReference>
<dbReference type="InterPro" id="IPR018968">
    <property type="entry name" value="Phasin"/>
</dbReference>
<dbReference type="EMBL" id="LWDL01000017">
    <property type="protein sequence ID" value="OQW51807.1"/>
    <property type="molecule type" value="Genomic_DNA"/>
</dbReference>
<evidence type="ECO:0000256" key="1">
    <source>
        <dbReference type="SAM" id="Coils"/>
    </source>
</evidence>
<dbReference type="Pfam" id="PF09361">
    <property type="entry name" value="Phasin_2"/>
    <property type="match status" value="1"/>
</dbReference>
<evidence type="ECO:0000259" key="2">
    <source>
        <dbReference type="Pfam" id="PF09361"/>
    </source>
</evidence>
<dbReference type="InterPro" id="IPR010234">
    <property type="entry name" value="Phasin_subfam-2"/>
</dbReference>
<organism evidence="3 4">
    <name type="scientific">Candidatus Raskinella chloraquaticus</name>
    <dbReference type="NCBI Taxonomy" id="1951219"/>
    <lineage>
        <taxon>Bacteria</taxon>
        <taxon>Pseudomonadati</taxon>
        <taxon>Pseudomonadota</taxon>
        <taxon>Alphaproteobacteria</taxon>
        <taxon>Hyphomicrobiales</taxon>
        <taxon>Phreatobacteraceae</taxon>
        <taxon>Candidatus Raskinella</taxon>
    </lineage>
</organism>
<gene>
    <name evidence="3" type="ORF">A4S15_10040</name>
</gene>
<accession>A0A1W9HWW6</accession>
<dbReference type="NCBIfam" id="TIGR01985">
    <property type="entry name" value="phasin_2"/>
    <property type="match status" value="1"/>
</dbReference>
<feature type="coiled-coil region" evidence="1">
    <location>
        <begin position="35"/>
        <end position="62"/>
    </location>
</feature>
<dbReference type="STRING" id="1827387.A4S15_10040"/>
<reference evidence="3 4" key="1">
    <citation type="journal article" date="2017" name="Water Res.">
        <title>Comammox in drinking water systems.</title>
        <authorList>
            <person name="Wang Y."/>
            <person name="Ma L."/>
            <person name="Mao Y."/>
            <person name="Jiang X."/>
            <person name="Xia Y."/>
            <person name="Yu K."/>
            <person name="Li B."/>
            <person name="Zhang T."/>
        </authorList>
    </citation>
    <scope>NUCLEOTIDE SEQUENCE [LARGE SCALE GENOMIC DNA]</scope>
    <source>
        <strain evidence="3">SG_bin8</strain>
    </source>
</reference>
<protein>
    <recommendedName>
        <fullName evidence="2">Phasin domain-containing protein</fullName>
    </recommendedName>
</protein>